<feature type="compositionally biased region" description="Gly residues" evidence="1">
    <location>
        <begin position="181"/>
        <end position="209"/>
    </location>
</feature>
<dbReference type="EMBL" id="BNCO01000064">
    <property type="protein sequence ID" value="GIL64189.1"/>
    <property type="molecule type" value="Genomic_DNA"/>
</dbReference>
<proteinExistence type="predicted"/>
<dbReference type="Proteomes" id="UP000747399">
    <property type="component" value="Unassembled WGS sequence"/>
</dbReference>
<name>A0A8J4F8D6_9CHLO</name>
<feature type="region of interest" description="Disordered" evidence="1">
    <location>
        <begin position="138"/>
        <end position="218"/>
    </location>
</feature>
<comment type="caution">
    <text evidence="2">The sequence shown here is derived from an EMBL/GenBank/DDBJ whole genome shotgun (WGS) entry which is preliminary data.</text>
</comment>
<feature type="non-terminal residue" evidence="2">
    <location>
        <position position="1"/>
    </location>
</feature>
<evidence type="ECO:0000313" key="3">
    <source>
        <dbReference type="Proteomes" id="UP000747399"/>
    </source>
</evidence>
<organism evidence="2 3">
    <name type="scientific">Volvox africanus</name>
    <dbReference type="NCBI Taxonomy" id="51714"/>
    <lineage>
        <taxon>Eukaryota</taxon>
        <taxon>Viridiplantae</taxon>
        <taxon>Chlorophyta</taxon>
        <taxon>core chlorophytes</taxon>
        <taxon>Chlorophyceae</taxon>
        <taxon>CS clade</taxon>
        <taxon>Chlamydomonadales</taxon>
        <taxon>Volvocaceae</taxon>
        <taxon>Volvox</taxon>
    </lineage>
</organism>
<protein>
    <submittedName>
        <fullName evidence="2">Uncharacterized protein</fullName>
    </submittedName>
</protein>
<dbReference type="AlphaFoldDB" id="A0A8J4F8D6"/>
<gene>
    <name evidence="2" type="ORF">Vafri_18166</name>
</gene>
<evidence type="ECO:0000313" key="2">
    <source>
        <dbReference type="EMBL" id="GIL64189.1"/>
    </source>
</evidence>
<accession>A0A8J4F8D6</accession>
<feature type="region of interest" description="Disordered" evidence="1">
    <location>
        <begin position="99"/>
        <end position="124"/>
    </location>
</feature>
<evidence type="ECO:0000256" key="1">
    <source>
        <dbReference type="SAM" id="MobiDB-lite"/>
    </source>
</evidence>
<sequence length="280" mass="30134">GTFALTFLSTGSYHYHQLGVIQQNWYRDVLFWTLLSVLSRTMDIDVSLNMEAIKAALSSDDGEISPSSSLKEREPLLANLRRSSGVDIGVQTRFTFDKATQTPSRCTRDGQPILPIADHSPSMTNSAAELPWDVVGDDAMEASDGEPPAKRSRSGAPQAAAAAVGAGPFSASRPRKHSKRGGFGGRGYARGGCQGHQQGRGGNGSGGGANQPPMSPDQERELTRFYNRYGRQMTRGELRDLRKEAGGNVCYCCRSLAHSYDECTLRPAEARAAVAQGNGH</sequence>
<reference evidence="2" key="1">
    <citation type="journal article" date="2021" name="Proc. Natl. Acad. Sci. U.S.A.">
        <title>Three genomes in the algal genus Volvox reveal the fate of a haploid sex-determining region after a transition to homothallism.</title>
        <authorList>
            <person name="Yamamoto K."/>
            <person name="Hamaji T."/>
            <person name="Kawai-Toyooka H."/>
            <person name="Matsuzaki R."/>
            <person name="Takahashi F."/>
            <person name="Nishimura Y."/>
            <person name="Kawachi M."/>
            <person name="Noguchi H."/>
            <person name="Minakuchi Y."/>
            <person name="Umen J.G."/>
            <person name="Toyoda A."/>
            <person name="Nozaki H."/>
        </authorList>
    </citation>
    <scope>NUCLEOTIDE SEQUENCE</scope>
    <source>
        <strain evidence="2">NIES-3780</strain>
    </source>
</reference>
<feature type="compositionally biased region" description="Low complexity" evidence="1">
    <location>
        <begin position="154"/>
        <end position="172"/>
    </location>
</feature>
<keyword evidence="3" id="KW-1185">Reference proteome</keyword>